<dbReference type="FunFam" id="3.90.79.10:FF:000060">
    <property type="entry name" value="Nudix hydrolase 1"/>
    <property type="match status" value="1"/>
</dbReference>
<dbReference type="InterPro" id="IPR020476">
    <property type="entry name" value="Nudix_hydrolase"/>
</dbReference>
<sequence length="171" mass="19365">MASGDFKHTRVGAAVVISNNRGQFLFGKRKGSHGAGTWALPGGHIDHGESTFQCAVREVEEETGLKVKAVKPLVVTNDLWETLGRHYITIFVLAELVDPDAKPTIMEPNKCEEWKWMTWEDLGNMRQEDLFLPLRNFLAQESDPALLCSLHDVTEQDKKRVLMGNDRYIEK</sequence>
<reference evidence="4" key="1">
    <citation type="submission" date="2023-06" db="EMBL/GenBank/DDBJ databases">
        <title>Conoideocrella luteorostrata (Hypocreales: Clavicipitaceae), a potential biocontrol fungus for elongate hemlock scale in United States Christmas tree production areas.</title>
        <authorList>
            <person name="Barrett H."/>
            <person name="Lovett B."/>
            <person name="Macias A.M."/>
            <person name="Stajich J.E."/>
            <person name="Kasson M.T."/>
        </authorList>
    </citation>
    <scope>NUCLEOTIDE SEQUENCE</scope>
    <source>
        <strain evidence="4">ARSEF 14590</strain>
    </source>
</reference>
<evidence type="ECO:0000313" key="5">
    <source>
        <dbReference type="Proteomes" id="UP001251528"/>
    </source>
</evidence>
<comment type="similarity">
    <text evidence="2">Belongs to the Nudix hydrolase family.</text>
</comment>
<dbReference type="PROSITE" id="PS00893">
    <property type="entry name" value="NUDIX_BOX"/>
    <property type="match status" value="1"/>
</dbReference>
<name>A0AAJ0FY37_9HYPO</name>
<dbReference type="GO" id="GO:0035539">
    <property type="term" value="F:8-oxo-7,8-dihydrodeoxyguanosine triphosphate pyrophosphatase activity"/>
    <property type="evidence" value="ECO:0007669"/>
    <property type="project" value="TreeGrafter"/>
</dbReference>
<comment type="caution">
    <text evidence="4">The sequence shown here is derived from an EMBL/GenBank/DDBJ whole genome shotgun (WGS) entry which is preliminary data.</text>
</comment>
<dbReference type="Pfam" id="PF00293">
    <property type="entry name" value="NUDIX"/>
    <property type="match status" value="1"/>
</dbReference>
<dbReference type="CDD" id="cd04678">
    <property type="entry name" value="NUDIX_MTH2_Nudt15"/>
    <property type="match status" value="1"/>
</dbReference>
<gene>
    <name evidence="4" type="ORF">QQS21_006619</name>
</gene>
<dbReference type="GO" id="GO:0005829">
    <property type="term" value="C:cytosol"/>
    <property type="evidence" value="ECO:0007669"/>
    <property type="project" value="TreeGrafter"/>
</dbReference>
<dbReference type="PANTHER" id="PTHR16099:SF5">
    <property type="entry name" value="NUCLEOTIDE TRIPHOSPHATE DIPHOSPHATASE NUDT15"/>
    <property type="match status" value="1"/>
</dbReference>
<dbReference type="Gene3D" id="3.90.79.10">
    <property type="entry name" value="Nucleoside Triphosphate Pyrophosphohydrolase"/>
    <property type="match status" value="1"/>
</dbReference>
<dbReference type="InterPro" id="IPR015797">
    <property type="entry name" value="NUDIX_hydrolase-like_dom_sf"/>
</dbReference>
<dbReference type="SUPFAM" id="SSF55811">
    <property type="entry name" value="Nudix"/>
    <property type="match status" value="1"/>
</dbReference>
<dbReference type="Proteomes" id="UP001251528">
    <property type="component" value="Unassembled WGS sequence"/>
</dbReference>
<dbReference type="InterPro" id="IPR000086">
    <property type="entry name" value="NUDIX_hydrolase_dom"/>
</dbReference>
<dbReference type="PROSITE" id="PS51462">
    <property type="entry name" value="NUDIX"/>
    <property type="match status" value="1"/>
</dbReference>
<evidence type="ECO:0000313" key="4">
    <source>
        <dbReference type="EMBL" id="KAK2595648.1"/>
    </source>
</evidence>
<proteinExistence type="inferred from homology"/>
<dbReference type="PANTHER" id="PTHR16099">
    <property type="entry name" value="8-OXO-DGTP DIPHOSPHATES NUDT15"/>
    <property type="match status" value="1"/>
</dbReference>
<evidence type="ECO:0000256" key="1">
    <source>
        <dbReference type="ARBA" id="ARBA00022801"/>
    </source>
</evidence>
<protein>
    <recommendedName>
        <fullName evidence="3">Nudix hydrolase domain-containing protein</fullName>
    </recommendedName>
</protein>
<dbReference type="InterPro" id="IPR020084">
    <property type="entry name" value="NUDIX_hydrolase_CS"/>
</dbReference>
<evidence type="ECO:0000259" key="3">
    <source>
        <dbReference type="PROSITE" id="PS51462"/>
    </source>
</evidence>
<dbReference type="EMBL" id="JASWJB010000125">
    <property type="protein sequence ID" value="KAK2595648.1"/>
    <property type="molecule type" value="Genomic_DNA"/>
</dbReference>
<keyword evidence="5" id="KW-1185">Reference proteome</keyword>
<organism evidence="4 5">
    <name type="scientific">Conoideocrella luteorostrata</name>
    <dbReference type="NCBI Taxonomy" id="1105319"/>
    <lineage>
        <taxon>Eukaryota</taxon>
        <taxon>Fungi</taxon>
        <taxon>Dikarya</taxon>
        <taxon>Ascomycota</taxon>
        <taxon>Pezizomycotina</taxon>
        <taxon>Sordariomycetes</taxon>
        <taxon>Hypocreomycetidae</taxon>
        <taxon>Hypocreales</taxon>
        <taxon>Clavicipitaceae</taxon>
        <taxon>Conoideocrella</taxon>
    </lineage>
</organism>
<dbReference type="PRINTS" id="PR00502">
    <property type="entry name" value="NUDIXFAMILY"/>
</dbReference>
<evidence type="ECO:0000256" key="2">
    <source>
        <dbReference type="RuleBase" id="RU003476"/>
    </source>
</evidence>
<accession>A0AAJ0FY37</accession>
<feature type="domain" description="Nudix hydrolase" evidence="3">
    <location>
        <begin position="8"/>
        <end position="147"/>
    </location>
</feature>
<keyword evidence="1 2" id="KW-0378">Hydrolase</keyword>
<dbReference type="AlphaFoldDB" id="A0AAJ0FY37"/>
<dbReference type="GO" id="GO:0006203">
    <property type="term" value="P:dGTP catabolic process"/>
    <property type="evidence" value="ECO:0007669"/>
    <property type="project" value="TreeGrafter"/>
</dbReference>